<dbReference type="PROSITE" id="PS50102">
    <property type="entry name" value="RRM"/>
    <property type="match status" value="1"/>
</dbReference>
<evidence type="ECO:0000256" key="2">
    <source>
        <dbReference type="SAM" id="MobiDB-lite"/>
    </source>
</evidence>
<organism evidence="4 5">
    <name type="scientific">Mesorhabditis spiculigera</name>
    <dbReference type="NCBI Taxonomy" id="96644"/>
    <lineage>
        <taxon>Eukaryota</taxon>
        <taxon>Metazoa</taxon>
        <taxon>Ecdysozoa</taxon>
        <taxon>Nematoda</taxon>
        <taxon>Chromadorea</taxon>
        <taxon>Rhabditida</taxon>
        <taxon>Rhabditina</taxon>
        <taxon>Rhabditomorpha</taxon>
        <taxon>Rhabditoidea</taxon>
        <taxon>Rhabditidae</taxon>
        <taxon>Mesorhabditinae</taxon>
        <taxon>Mesorhabditis</taxon>
    </lineage>
</organism>
<dbReference type="SUPFAM" id="SSF54928">
    <property type="entry name" value="RNA-binding domain, RBD"/>
    <property type="match status" value="1"/>
</dbReference>
<dbReference type="Proteomes" id="UP001177023">
    <property type="component" value="Unassembled WGS sequence"/>
</dbReference>
<evidence type="ECO:0000313" key="5">
    <source>
        <dbReference type="Proteomes" id="UP001177023"/>
    </source>
</evidence>
<comment type="caution">
    <text evidence="4">The sequence shown here is derived from an EMBL/GenBank/DDBJ whole genome shotgun (WGS) entry which is preliminary data.</text>
</comment>
<keyword evidence="5" id="KW-1185">Reference proteome</keyword>
<evidence type="ECO:0000256" key="1">
    <source>
        <dbReference type="PROSITE-ProRule" id="PRU00176"/>
    </source>
</evidence>
<name>A0AA36D1D6_9BILA</name>
<accession>A0AA36D1D6</accession>
<evidence type="ECO:0000259" key="3">
    <source>
        <dbReference type="PROSITE" id="PS50102"/>
    </source>
</evidence>
<gene>
    <name evidence="4" type="ORF">MSPICULIGERA_LOCUS16282</name>
</gene>
<sequence length="684" mass="74937">MRLYLVKVALREEGHDPASYVFDLGPSKEPVNEPAAADSEGQPVEQTAADDPVKEENEANGNEEVVQPVDASDPIMEEEQAVDKPMNGDDEATADTIQRPDQAAETSLPAVAEEQEEEQEHEQEPEEPKEPPEEVSAAQPSPADYMARSFWIRNLPPGTSAADLKHHVTSHAQVDGAKVFTSKKAGADVTFGFVLLHDAALVDGTVAHFTNTDFKEKTITAERADKSRLPAKRAIALMAGTTTTTSTAAPTTPAVAAPPKRKPVEGPPKSDSPERAHSSAKKSDRRSLQTSSRRPAKDSKALATSIRRRGATAITSTRARDEDRRRRVAPAAVRSRDNAPRGHASSGGYQREIRIVRAPISRRPIPSGSRTALNPRVSYASREPAPHSRYGSRPISRRSRERDISPGRLQDKLRRQAEDNRRREEELKLQMERAKIAFEKEKLERQRLEIQLMQQATLSRHSEGRASHDTRHSQSSRNTKDRYSSSSARDRDTARHATDSRSRDGGRYGSSPTARHTAHGRDARSSGHNDSRSSYASSRVPAKRSHQSTRSPPRHDSRRDHSSRYPPSAGASSSHHSTSTGRVYESSSSRPYHPSSGSSRDYPSTGITNSTYAAPLNGGDYARGLAAPSFAASTYPGSSSAFDWGSVASGSSRPSFKAQPDFSVFDPPSDTTARNYSDYPSRRY</sequence>
<feature type="region of interest" description="Disordered" evidence="2">
    <location>
        <begin position="455"/>
        <end position="606"/>
    </location>
</feature>
<reference evidence="4" key="1">
    <citation type="submission" date="2023-06" db="EMBL/GenBank/DDBJ databases">
        <authorList>
            <person name="Delattre M."/>
        </authorList>
    </citation>
    <scope>NUCLEOTIDE SEQUENCE</scope>
    <source>
        <strain evidence="4">AF72</strain>
    </source>
</reference>
<feature type="region of interest" description="Disordered" evidence="2">
    <location>
        <begin position="643"/>
        <end position="684"/>
    </location>
</feature>
<feature type="compositionally biased region" description="Basic and acidic residues" evidence="2">
    <location>
        <begin position="398"/>
        <end position="423"/>
    </location>
</feature>
<feature type="compositionally biased region" description="Basic and acidic residues" evidence="2">
    <location>
        <begin position="519"/>
        <end position="531"/>
    </location>
</feature>
<feature type="compositionally biased region" description="Low complexity" evidence="2">
    <location>
        <begin position="239"/>
        <end position="258"/>
    </location>
</feature>
<feature type="region of interest" description="Disordered" evidence="2">
    <location>
        <begin position="239"/>
        <end position="423"/>
    </location>
</feature>
<feature type="compositionally biased region" description="Acidic residues" evidence="2">
    <location>
        <begin position="113"/>
        <end position="125"/>
    </location>
</feature>
<feature type="region of interest" description="Disordered" evidence="2">
    <location>
        <begin position="15"/>
        <end position="141"/>
    </location>
</feature>
<dbReference type="InterPro" id="IPR000504">
    <property type="entry name" value="RRM_dom"/>
</dbReference>
<feature type="compositionally biased region" description="Low complexity" evidence="2">
    <location>
        <begin position="564"/>
        <end position="600"/>
    </location>
</feature>
<feature type="compositionally biased region" description="Basic and acidic residues" evidence="2">
    <location>
        <begin position="460"/>
        <end position="506"/>
    </location>
</feature>
<feature type="compositionally biased region" description="Basic and acidic residues" evidence="2">
    <location>
        <begin position="553"/>
        <end position="563"/>
    </location>
</feature>
<feature type="compositionally biased region" description="Basic and acidic residues" evidence="2">
    <location>
        <begin position="271"/>
        <end position="287"/>
    </location>
</feature>
<proteinExistence type="predicted"/>
<dbReference type="InterPro" id="IPR035979">
    <property type="entry name" value="RBD_domain_sf"/>
</dbReference>
<dbReference type="EMBL" id="CATQJA010002653">
    <property type="protein sequence ID" value="CAJ0578018.1"/>
    <property type="molecule type" value="Genomic_DNA"/>
</dbReference>
<dbReference type="AlphaFoldDB" id="A0AA36D1D6"/>
<keyword evidence="1" id="KW-0694">RNA-binding</keyword>
<feature type="non-terminal residue" evidence="4">
    <location>
        <position position="1"/>
    </location>
</feature>
<evidence type="ECO:0000313" key="4">
    <source>
        <dbReference type="EMBL" id="CAJ0578018.1"/>
    </source>
</evidence>
<dbReference type="InterPro" id="IPR012677">
    <property type="entry name" value="Nucleotide-bd_a/b_plait_sf"/>
</dbReference>
<dbReference type="Gene3D" id="3.30.70.330">
    <property type="match status" value="1"/>
</dbReference>
<protein>
    <recommendedName>
        <fullName evidence="3">RRM domain-containing protein</fullName>
    </recommendedName>
</protein>
<feature type="domain" description="RRM" evidence="3">
    <location>
        <begin position="148"/>
        <end position="226"/>
    </location>
</feature>
<dbReference type="GO" id="GO:0003723">
    <property type="term" value="F:RNA binding"/>
    <property type="evidence" value="ECO:0007669"/>
    <property type="project" value="UniProtKB-UniRule"/>
</dbReference>